<feature type="signal peptide" evidence="2">
    <location>
        <begin position="1"/>
        <end position="20"/>
    </location>
</feature>
<dbReference type="PROSITE" id="PS51257">
    <property type="entry name" value="PROKAR_LIPOPROTEIN"/>
    <property type="match status" value="1"/>
</dbReference>
<dbReference type="NCBIfam" id="TIGR01730">
    <property type="entry name" value="RND_mfp"/>
    <property type="match status" value="1"/>
</dbReference>
<dbReference type="Pfam" id="PF25954">
    <property type="entry name" value="Beta-barrel_RND_2"/>
    <property type="match status" value="1"/>
</dbReference>
<dbReference type="Proteomes" id="UP000076131">
    <property type="component" value="Unassembled WGS sequence"/>
</dbReference>
<dbReference type="Gene3D" id="2.40.30.170">
    <property type="match status" value="1"/>
</dbReference>
<dbReference type="InterPro" id="IPR006143">
    <property type="entry name" value="RND_pump_MFP"/>
</dbReference>
<reference evidence="6 7" key="1">
    <citation type="journal article" date="2016" name="MBio">
        <title>Lateral Gene Transfer in a Heavy Metal-Contaminated-Groundwater Microbial Community.</title>
        <authorList>
            <person name="Hemme C.L."/>
            <person name="Green S.J."/>
            <person name="Rishishwar L."/>
            <person name="Prakash O."/>
            <person name="Pettenato A."/>
            <person name="Chakraborty R."/>
            <person name="Deutschbauer A.M."/>
            <person name="Van Nostrand J.D."/>
            <person name="Wu L."/>
            <person name="He Z."/>
            <person name="Jordan I.K."/>
            <person name="Hazen T.C."/>
            <person name="Arkin A.P."/>
            <person name="Kostka J.E."/>
            <person name="Zhou J."/>
        </authorList>
    </citation>
    <scope>NUCLEOTIDE SEQUENCE [LARGE SCALE GENOMIC DNA]</scope>
    <source>
        <strain evidence="6 7">FW104-T7</strain>
    </source>
</reference>
<sequence length="369" mass="39095">MSMRHLRSLPAALLALGLLAGCGGKPNAGDAAAKPPALAAIVVRAEDAPRQQLWDGVVEAVQQVTITAQTNARVRELPYDVNDVVAKGDVLVRFSDVEQQSARQAARAQLASAEASYKDAQASFGRIEAVYAKGYVSAAQMDQQRAARDAARAALDAAHAQLANVGQQLDYTVLRAPFAGIITHRFVHVGEAVQAGPPSPQPLIQLQALDQLRVNVQVPQSTVEAIRQFHSAQVLSGEQRIAAGAVEVFPYADPQTHTFNVRLPLPADHGGLYPGMTVKVAFATGAAKRLLLPASTLVRRGELVGVYVIDAHGVSLRQLRTGEHDGDRVEILAGLDDGERVARDPQAARAWLVARHAGGQPSSGASADE</sequence>
<comment type="caution">
    <text evidence="6">The sequence shown here is derived from an EMBL/GenBank/DDBJ whole genome shotgun (WGS) entry which is preliminary data.</text>
</comment>
<dbReference type="STRING" id="416169.RHOFW104T7_06320"/>
<dbReference type="InterPro" id="IPR058649">
    <property type="entry name" value="CzcB_C"/>
</dbReference>
<evidence type="ECO:0000256" key="2">
    <source>
        <dbReference type="SAM" id="SignalP"/>
    </source>
</evidence>
<accession>A0A154QKX9</accession>
<proteinExistence type="inferred from homology"/>
<evidence type="ECO:0000313" key="7">
    <source>
        <dbReference type="Proteomes" id="UP000076131"/>
    </source>
</evidence>
<dbReference type="eggNOG" id="COG0845">
    <property type="taxonomic scope" value="Bacteria"/>
</dbReference>
<dbReference type="InterPro" id="IPR059052">
    <property type="entry name" value="HH_YbhG-like"/>
</dbReference>
<name>A0A154QKX9_9GAMM</name>
<dbReference type="SUPFAM" id="SSF111369">
    <property type="entry name" value="HlyD-like secretion proteins"/>
    <property type="match status" value="1"/>
</dbReference>
<keyword evidence="7" id="KW-1185">Reference proteome</keyword>
<dbReference type="InterPro" id="IPR058792">
    <property type="entry name" value="Beta-barrel_RND_2"/>
</dbReference>
<dbReference type="PANTHER" id="PTHR30469">
    <property type="entry name" value="MULTIDRUG RESISTANCE PROTEIN MDTA"/>
    <property type="match status" value="1"/>
</dbReference>
<dbReference type="Pfam" id="PF25881">
    <property type="entry name" value="HH_YBHG"/>
    <property type="match status" value="1"/>
</dbReference>
<comment type="similarity">
    <text evidence="1">Belongs to the membrane fusion protein (MFP) (TC 8.A.1) family.</text>
</comment>
<evidence type="ECO:0000259" key="3">
    <source>
        <dbReference type="Pfam" id="PF25881"/>
    </source>
</evidence>
<feature type="domain" description="YbhG-like alpha-helical hairpin" evidence="3">
    <location>
        <begin position="106"/>
        <end position="163"/>
    </location>
</feature>
<evidence type="ECO:0000313" key="6">
    <source>
        <dbReference type="EMBL" id="KZC24875.1"/>
    </source>
</evidence>
<evidence type="ECO:0000259" key="4">
    <source>
        <dbReference type="Pfam" id="PF25954"/>
    </source>
</evidence>
<protein>
    <submittedName>
        <fullName evidence="6">Efflux transporter periplasmic adaptor subunit</fullName>
    </submittedName>
</protein>
<dbReference type="Pfam" id="PF25975">
    <property type="entry name" value="CzcB_C"/>
    <property type="match status" value="1"/>
</dbReference>
<dbReference type="GO" id="GO:1990281">
    <property type="term" value="C:efflux pump complex"/>
    <property type="evidence" value="ECO:0007669"/>
    <property type="project" value="TreeGrafter"/>
</dbReference>
<evidence type="ECO:0000256" key="1">
    <source>
        <dbReference type="ARBA" id="ARBA00009477"/>
    </source>
</evidence>
<feature type="chain" id="PRO_5007600171" evidence="2">
    <location>
        <begin position="21"/>
        <end position="369"/>
    </location>
</feature>
<dbReference type="AlphaFoldDB" id="A0A154QKX9"/>
<feature type="domain" description="CzcB-like C-terminal circularly permuted SH3-like" evidence="5">
    <location>
        <begin position="306"/>
        <end position="343"/>
    </location>
</feature>
<dbReference type="GO" id="GO:0015562">
    <property type="term" value="F:efflux transmembrane transporter activity"/>
    <property type="evidence" value="ECO:0007669"/>
    <property type="project" value="TreeGrafter"/>
</dbReference>
<dbReference type="PANTHER" id="PTHR30469:SF18">
    <property type="entry name" value="RESISTANCE-NODULATION-CELL DIVISION (RND) EFFLUX MEMBRANE FUSION PROTEIN-RELATED"/>
    <property type="match status" value="1"/>
</dbReference>
<organism evidence="6 7">
    <name type="scientific">Rhodanobacter thiooxydans</name>
    <dbReference type="NCBI Taxonomy" id="416169"/>
    <lineage>
        <taxon>Bacteria</taxon>
        <taxon>Pseudomonadati</taxon>
        <taxon>Pseudomonadota</taxon>
        <taxon>Gammaproteobacteria</taxon>
        <taxon>Lysobacterales</taxon>
        <taxon>Rhodanobacteraceae</taxon>
        <taxon>Rhodanobacter</taxon>
    </lineage>
</organism>
<feature type="domain" description="CusB-like beta-barrel" evidence="4">
    <location>
        <begin position="214"/>
        <end position="284"/>
    </location>
</feature>
<gene>
    <name evidence="6" type="ORF">RHOFW104T7_06320</name>
</gene>
<evidence type="ECO:0000259" key="5">
    <source>
        <dbReference type="Pfam" id="PF25975"/>
    </source>
</evidence>
<dbReference type="Gene3D" id="2.40.50.100">
    <property type="match status" value="1"/>
</dbReference>
<keyword evidence="2" id="KW-0732">Signal</keyword>
<dbReference type="Gene3D" id="2.40.420.20">
    <property type="match status" value="1"/>
</dbReference>
<dbReference type="RefSeq" id="WP_008437642.1">
    <property type="nucleotide sequence ID" value="NZ_LVJS01000017.1"/>
</dbReference>
<dbReference type="Gene3D" id="1.10.287.470">
    <property type="entry name" value="Helix hairpin bin"/>
    <property type="match status" value="1"/>
</dbReference>
<dbReference type="EMBL" id="LVJS01000017">
    <property type="protein sequence ID" value="KZC24875.1"/>
    <property type="molecule type" value="Genomic_DNA"/>
</dbReference>